<dbReference type="FunFam" id="1.10.510.10:FF:000476">
    <property type="entry name" value="PAS domain-containing protein tyrosine kinase family protein"/>
    <property type="match status" value="1"/>
</dbReference>
<evidence type="ECO:0000256" key="12">
    <source>
        <dbReference type="ARBA" id="ARBA00023170"/>
    </source>
</evidence>
<dbReference type="PANTHER" id="PTHR44329">
    <property type="entry name" value="SERINE/THREONINE-PROTEIN KINASE TNNI3K-RELATED"/>
    <property type="match status" value="1"/>
</dbReference>
<dbReference type="Gene3D" id="3.30.200.20">
    <property type="entry name" value="Phosphorylase Kinase, domain 1"/>
    <property type="match status" value="1"/>
</dbReference>
<reference evidence="17" key="1">
    <citation type="submission" date="2024-03" db="EMBL/GenBank/DDBJ databases">
        <title>WGS assembly of Saponaria officinalis var. Norfolk2.</title>
        <authorList>
            <person name="Jenkins J."/>
            <person name="Shu S."/>
            <person name="Grimwood J."/>
            <person name="Barry K."/>
            <person name="Goodstein D."/>
            <person name="Schmutz J."/>
            <person name="Leebens-Mack J."/>
            <person name="Osbourn A."/>
        </authorList>
    </citation>
    <scope>NUCLEOTIDE SEQUENCE [LARGE SCALE GENOMIC DNA]</scope>
    <source>
        <strain evidence="17">JIC</strain>
    </source>
</reference>
<keyword evidence="5" id="KW-0716">Sensory transduction</keyword>
<dbReference type="SUPFAM" id="SSF56112">
    <property type="entry name" value="Protein kinase-like (PK-like)"/>
    <property type="match status" value="1"/>
</dbReference>
<dbReference type="PROSITE" id="PS50112">
    <property type="entry name" value="PAS"/>
    <property type="match status" value="1"/>
</dbReference>
<keyword evidence="9" id="KW-0067">ATP-binding</keyword>
<evidence type="ECO:0000256" key="10">
    <source>
        <dbReference type="ARBA" id="ARBA00022991"/>
    </source>
</evidence>
<dbReference type="Pfam" id="PF07714">
    <property type="entry name" value="PK_Tyr_Ser-Thr"/>
    <property type="match status" value="1"/>
</dbReference>
<name>A0AAW1KRY1_SAPOF</name>
<dbReference type="PANTHER" id="PTHR44329:SF47">
    <property type="entry name" value="SERINE_THREONINE-PROTEIN KINASE ROCO5-RELATED"/>
    <property type="match status" value="1"/>
</dbReference>
<feature type="domain" description="PAS" evidence="16">
    <location>
        <begin position="42"/>
        <end position="93"/>
    </location>
</feature>
<sequence length="624" mass="70071">MARPPPPPENLREETPKLRISVPPPRCCGGDGGAVFLGKLFKDKWYMNVLQSMGQSVNMFCPEGHIIYWNLSAEILYGYSEEEAIGRNVYELILSSRDVPDAELIIHRNKIGQTWTGQFPVRNKMGQIFLAIATNTPFYDDDEAEEIGQDFSRRPSTVTIELGVNLDPSVQTSITSKISNLACRVSSKVRSKLKTRESDVFRESGSGDGHHLDHAFVLSNQREDGISSGTSTPRGDSAGSPFGVFTSLVTGKSTVLAHGDLIDESEWKLGINKSLASKAEAWIGKKAMQWSGKGTDREAIKPQSSRLSWPWKQVSSHPHSVVKSEIQISDYNWLVENESSLDANSTSVCSSVVPKWDVETDCSDYEVLWEDLTVGEQIGQGSCGTVYHGLWHGSDVAIKVFSQQEYSKEVIFSFRQEVSLMKRLRHPNILLFMGAVTSPPRLCIVTEFLPRGSLFCLLQKSTSKLDWRRRLHMALDIARGMNYLHNCNPPIVHRDLKSSNLLVDKNWSVKVADFGLSRVKHDTYLATKTGKGTPQWMAPEVTQNERSNEKSDLYSFGVVLWELATQKIPWEHLNAMQVIGAVGFMNQRLEIPDDLDPRWSSLIESCWRRYLFCCLLLDSTFPSA</sequence>
<dbReference type="InterPro" id="IPR001245">
    <property type="entry name" value="Ser-Thr/Tyr_kinase_cat_dom"/>
</dbReference>
<keyword evidence="10" id="KW-0157">Chromophore</keyword>
<dbReference type="Proteomes" id="UP001443914">
    <property type="component" value="Unassembled WGS sequence"/>
</dbReference>
<dbReference type="PROSITE" id="PS00108">
    <property type="entry name" value="PROTEIN_KINASE_ST"/>
    <property type="match status" value="1"/>
</dbReference>
<dbReference type="GO" id="GO:0004674">
    <property type="term" value="F:protein serine/threonine kinase activity"/>
    <property type="evidence" value="ECO:0007669"/>
    <property type="project" value="UniProtKB-KW"/>
</dbReference>
<evidence type="ECO:0000256" key="8">
    <source>
        <dbReference type="ARBA" id="ARBA00022777"/>
    </source>
</evidence>
<dbReference type="SMART" id="SM00091">
    <property type="entry name" value="PAS"/>
    <property type="match status" value="1"/>
</dbReference>
<dbReference type="GO" id="GO:0005524">
    <property type="term" value="F:ATP binding"/>
    <property type="evidence" value="ECO:0007669"/>
    <property type="project" value="UniProtKB-KW"/>
</dbReference>
<evidence type="ECO:0000256" key="13">
    <source>
        <dbReference type="ARBA" id="ARBA00047899"/>
    </source>
</evidence>
<evidence type="ECO:0000256" key="9">
    <source>
        <dbReference type="ARBA" id="ARBA00022840"/>
    </source>
</evidence>
<accession>A0AAW1KRY1</accession>
<evidence type="ECO:0000313" key="17">
    <source>
        <dbReference type="EMBL" id="KAK9724951.1"/>
    </source>
</evidence>
<dbReference type="AlphaFoldDB" id="A0AAW1KRY1"/>
<keyword evidence="12" id="KW-0675">Receptor</keyword>
<dbReference type="NCBIfam" id="TIGR00229">
    <property type="entry name" value="sensory_box"/>
    <property type="match status" value="1"/>
</dbReference>
<comment type="caution">
    <text evidence="17">The sequence shown here is derived from an EMBL/GenBank/DDBJ whole genome shotgun (WGS) entry which is preliminary data.</text>
</comment>
<dbReference type="InterPro" id="IPR011009">
    <property type="entry name" value="Kinase-like_dom_sf"/>
</dbReference>
<dbReference type="GO" id="GO:0009881">
    <property type="term" value="F:photoreceptor activity"/>
    <property type="evidence" value="ECO:0007669"/>
    <property type="project" value="UniProtKB-KW"/>
</dbReference>
<gene>
    <name evidence="17" type="ORF">RND81_05G110900</name>
</gene>
<dbReference type="SMART" id="SM00220">
    <property type="entry name" value="S_TKc"/>
    <property type="match status" value="1"/>
</dbReference>
<dbReference type="CDD" id="cd13999">
    <property type="entry name" value="STKc_MAP3K-like"/>
    <property type="match status" value="1"/>
</dbReference>
<protein>
    <recommendedName>
        <fullName evidence="2">non-specific serine/threonine protein kinase</fullName>
        <ecNumber evidence="2">2.7.11.1</ecNumber>
    </recommendedName>
</protein>
<evidence type="ECO:0000313" key="18">
    <source>
        <dbReference type="Proteomes" id="UP001443914"/>
    </source>
</evidence>
<evidence type="ECO:0000256" key="14">
    <source>
        <dbReference type="ARBA" id="ARBA00048679"/>
    </source>
</evidence>
<dbReference type="Gene3D" id="3.30.450.20">
    <property type="entry name" value="PAS domain"/>
    <property type="match status" value="1"/>
</dbReference>
<evidence type="ECO:0000256" key="6">
    <source>
        <dbReference type="ARBA" id="ARBA00022679"/>
    </source>
</evidence>
<keyword evidence="7" id="KW-0547">Nucleotide-binding</keyword>
<evidence type="ECO:0000256" key="7">
    <source>
        <dbReference type="ARBA" id="ARBA00022741"/>
    </source>
</evidence>
<dbReference type="PROSITE" id="PS50011">
    <property type="entry name" value="PROTEIN_KINASE_DOM"/>
    <property type="match status" value="1"/>
</dbReference>
<dbReference type="EC" id="2.7.11.1" evidence="2"/>
<keyword evidence="4" id="KW-0600">Photoreceptor protein</keyword>
<evidence type="ECO:0000259" key="16">
    <source>
        <dbReference type="PROSITE" id="PS50112"/>
    </source>
</evidence>
<keyword evidence="8" id="KW-0418">Kinase</keyword>
<evidence type="ECO:0000256" key="1">
    <source>
        <dbReference type="ARBA" id="ARBA00004370"/>
    </source>
</evidence>
<dbReference type="FunFam" id="3.30.200.20:FF:000329">
    <property type="entry name" value="PAS domain-containing protein tyrosine kinase"/>
    <property type="match status" value="1"/>
</dbReference>
<dbReference type="GO" id="GO:0016020">
    <property type="term" value="C:membrane"/>
    <property type="evidence" value="ECO:0007669"/>
    <property type="project" value="UniProtKB-SubCell"/>
</dbReference>
<evidence type="ECO:0000259" key="15">
    <source>
        <dbReference type="PROSITE" id="PS50011"/>
    </source>
</evidence>
<evidence type="ECO:0000256" key="11">
    <source>
        <dbReference type="ARBA" id="ARBA00023136"/>
    </source>
</evidence>
<keyword evidence="6" id="KW-0808">Transferase</keyword>
<evidence type="ECO:0000256" key="4">
    <source>
        <dbReference type="ARBA" id="ARBA00022543"/>
    </source>
</evidence>
<comment type="subcellular location">
    <subcellularLocation>
        <location evidence="1">Membrane</location>
    </subcellularLocation>
</comment>
<keyword evidence="3" id="KW-0723">Serine/threonine-protein kinase</keyword>
<evidence type="ECO:0000256" key="3">
    <source>
        <dbReference type="ARBA" id="ARBA00022527"/>
    </source>
</evidence>
<evidence type="ECO:0000256" key="2">
    <source>
        <dbReference type="ARBA" id="ARBA00012513"/>
    </source>
</evidence>
<dbReference type="SUPFAM" id="SSF55785">
    <property type="entry name" value="PYP-like sensor domain (PAS domain)"/>
    <property type="match status" value="1"/>
</dbReference>
<evidence type="ECO:0000256" key="5">
    <source>
        <dbReference type="ARBA" id="ARBA00022606"/>
    </source>
</evidence>
<dbReference type="Gene3D" id="1.10.510.10">
    <property type="entry name" value="Transferase(Phosphotransferase) domain 1"/>
    <property type="match status" value="1"/>
</dbReference>
<keyword evidence="11" id="KW-0472">Membrane</keyword>
<feature type="domain" description="Protein kinase" evidence="15">
    <location>
        <begin position="372"/>
        <end position="624"/>
    </location>
</feature>
<dbReference type="Pfam" id="PF13426">
    <property type="entry name" value="PAS_9"/>
    <property type="match status" value="1"/>
</dbReference>
<organism evidence="17 18">
    <name type="scientific">Saponaria officinalis</name>
    <name type="common">Common soapwort</name>
    <name type="synonym">Lychnis saponaria</name>
    <dbReference type="NCBI Taxonomy" id="3572"/>
    <lineage>
        <taxon>Eukaryota</taxon>
        <taxon>Viridiplantae</taxon>
        <taxon>Streptophyta</taxon>
        <taxon>Embryophyta</taxon>
        <taxon>Tracheophyta</taxon>
        <taxon>Spermatophyta</taxon>
        <taxon>Magnoliopsida</taxon>
        <taxon>eudicotyledons</taxon>
        <taxon>Gunneridae</taxon>
        <taxon>Pentapetalae</taxon>
        <taxon>Caryophyllales</taxon>
        <taxon>Caryophyllaceae</taxon>
        <taxon>Caryophylleae</taxon>
        <taxon>Saponaria</taxon>
    </lineage>
</organism>
<dbReference type="EMBL" id="JBDFQZ010000005">
    <property type="protein sequence ID" value="KAK9724951.1"/>
    <property type="molecule type" value="Genomic_DNA"/>
</dbReference>
<dbReference type="CDD" id="cd00130">
    <property type="entry name" value="PAS"/>
    <property type="match status" value="1"/>
</dbReference>
<comment type="catalytic activity">
    <reaction evidence="13">
        <text>L-threonyl-[protein] + ATP = O-phospho-L-threonyl-[protein] + ADP + H(+)</text>
        <dbReference type="Rhea" id="RHEA:46608"/>
        <dbReference type="Rhea" id="RHEA-COMP:11060"/>
        <dbReference type="Rhea" id="RHEA-COMP:11605"/>
        <dbReference type="ChEBI" id="CHEBI:15378"/>
        <dbReference type="ChEBI" id="CHEBI:30013"/>
        <dbReference type="ChEBI" id="CHEBI:30616"/>
        <dbReference type="ChEBI" id="CHEBI:61977"/>
        <dbReference type="ChEBI" id="CHEBI:456216"/>
        <dbReference type="EC" id="2.7.11.1"/>
    </reaction>
</comment>
<proteinExistence type="predicted"/>
<dbReference type="InterPro" id="IPR051681">
    <property type="entry name" value="Ser/Thr_Kinases-Pseudokinases"/>
</dbReference>
<keyword evidence="18" id="KW-1185">Reference proteome</keyword>
<comment type="catalytic activity">
    <reaction evidence="14">
        <text>L-seryl-[protein] + ATP = O-phospho-L-seryl-[protein] + ADP + H(+)</text>
        <dbReference type="Rhea" id="RHEA:17989"/>
        <dbReference type="Rhea" id="RHEA-COMP:9863"/>
        <dbReference type="Rhea" id="RHEA-COMP:11604"/>
        <dbReference type="ChEBI" id="CHEBI:15378"/>
        <dbReference type="ChEBI" id="CHEBI:29999"/>
        <dbReference type="ChEBI" id="CHEBI:30616"/>
        <dbReference type="ChEBI" id="CHEBI:83421"/>
        <dbReference type="ChEBI" id="CHEBI:456216"/>
        <dbReference type="EC" id="2.7.11.1"/>
    </reaction>
</comment>
<dbReference type="InterPro" id="IPR035965">
    <property type="entry name" value="PAS-like_dom_sf"/>
</dbReference>
<dbReference type="InterPro" id="IPR008271">
    <property type="entry name" value="Ser/Thr_kinase_AS"/>
</dbReference>
<dbReference type="InterPro" id="IPR000719">
    <property type="entry name" value="Prot_kinase_dom"/>
</dbReference>
<dbReference type="InterPro" id="IPR000014">
    <property type="entry name" value="PAS"/>
</dbReference>